<reference evidence="2" key="1">
    <citation type="journal article" date="2018" name="Mol. Biol. Evol.">
        <title>Broad Genomic Sampling Reveals a Smut Pathogenic Ancestry of the Fungal Clade Ustilaginomycotina.</title>
        <authorList>
            <person name="Kijpornyongpan T."/>
            <person name="Mondo S.J."/>
            <person name="Barry K."/>
            <person name="Sandor L."/>
            <person name="Lee J."/>
            <person name="Lipzen A."/>
            <person name="Pangilinan J."/>
            <person name="LaButti K."/>
            <person name="Hainaut M."/>
            <person name="Henrissat B."/>
            <person name="Grigoriev I.V."/>
            <person name="Spatafora J.W."/>
            <person name="Aime M.C."/>
        </authorList>
    </citation>
    <scope>NUCLEOTIDE SEQUENCE [LARGE SCALE GENOMIC DNA]</scope>
    <source>
        <strain evidence="2">MCA 4198</strain>
    </source>
</reference>
<keyword evidence="3" id="KW-1185">Reference proteome</keyword>
<sequence>MSAGEETPLLLPPPPPNVDDLARDVARVAEDVGRLREAFNSHDSKVDNLSQALKRASTQLATQLDTIGKLKSQLQHILEQLSRRVEETAADFASRDAATSAQLWELSWRIVIVGAIFNHVLIGTRSVRRFTCLLLRTSFRLVLNVRNNSVSSDEGTGRRARRLPTMAPMAAR</sequence>
<evidence type="ECO:0000313" key="3">
    <source>
        <dbReference type="Proteomes" id="UP000245768"/>
    </source>
</evidence>
<name>A0A316YME6_9BASI</name>
<feature type="region of interest" description="Disordered" evidence="1">
    <location>
        <begin position="149"/>
        <end position="172"/>
    </location>
</feature>
<evidence type="ECO:0000313" key="2">
    <source>
        <dbReference type="EMBL" id="PWN90332.1"/>
    </source>
</evidence>
<dbReference type="EMBL" id="KZ819636">
    <property type="protein sequence ID" value="PWN90332.1"/>
    <property type="molecule type" value="Genomic_DNA"/>
</dbReference>
<dbReference type="InParanoid" id="A0A316YME6"/>
<dbReference type="GeneID" id="37046347"/>
<dbReference type="RefSeq" id="XP_025377530.1">
    <property type="nucleotide sequence ID" value="XM_025524431.1"/>
</dbReference>
<gene>
    <name evidence="2" type="ORF">FA10DRAFT_293954</name>
</gene>
<evidence type="ECO:0000256" key="1">
    <source>
        <dbReference type="SAM" id="MobiDB-lite"/>
    </source>
</evidence>
<organism evidence="2 3">
    <name type="scientific">Acaromyces ingoldii</name>
    <dbReference type="NCBI Taxonomy" id="215250"/>
    <lineage>
        <taxon>Eukaryota</taxon>
        <taxon>Fungi</taxon>
        <taxon>Dikarya</taxon>
        <taxon>Basidiomycota</taxon>
        <taxon>Ustilaginomycotina</taxon>
        <taxon>Exobasidiomycetes</taxon>
        <taxon>Exobasidiales</taxon>
        <taxon>Cryptobasidiaceae</taxon>
        <taxon>Acaromyces</taxon>
    </lineage>
</organism>
<dbReference type="Proteomes" id="UP000245768">
    <property type="component" value="Unassembled WGS sequence"/>
</dbReference>
<proteinExistence type="predicted"/>
<accession>A0A316YME6</accession>
<protein>
    <submittedName>
        <fullName evidence="2">Uncharacterized protein</fullName>
    </submittedName>
</protein>
<dbReference type="AlphaFoldDB" id="A0A316YME6"/>